<dbReference type="InterPro" id="IPR035992">
    <property type="entry name" value="Ricin_B-like_lectins"/>
</dbReference>
<dbReference type="PROSITE" id="PS50231">
    <property type="entry name" value="RICIN_B_LECTIN"/>
    <property type="match status" value="1"/>
</dbReference>
<evidence type="ECO:0000256" key="2">
    <source>
        <dbReference type="ARBA" id="ARBA00023180"/>
    </source>
</evidence>
<dbReference type="Gene3D" id="2.160.20.10">
    <property type="entry name" value="Single-stranded right-handed beta-helix, Pectin lyase-like"/>
    <property type="match status" value="1"/>
</dbReference>
<dbReference type="EC" id="4.2.2.10" evidence="6"/>
<dbReference type="InterPro" id="IPR002022">
    <property type="entry name" value="Pec_lyase"/>
</dbReference>
<dbReference type="HOGENOM" id="CLU_039498_0_0_6"/>
<comment type="subcellular location">
    <subcellularLocation>
        <location evidence="7">Secreted</location>
    </subcellularLocation>
</comment>
<evidence type="ECO:0000256" key="4">
    <source>
        <dbReference type="ARBA" id="ARBA00036818"/>
    </source>
</evidence>
<keyword evidence="8" id="KW-0732">Signal</keyword>
<evidence type="ECO:0000256" key="5">
    <source>
        <dbReference type="ARBA" id="ARBA00037631"/>
    </source>
</evidence>
<name>Q2SHE7_HAHCH</name>
<dbReference type="AlphaFoldDB" id="Q2SHE7"/>
<feature type="domain" description="Ricin B lectin" evidence="9">
    <location>
        <begin position="40"/>
        <end position="175"/>
    </location>
</feature>
<comment type="function">
    <text evidence="5">Pectinolytic enzymes consist of four classes of enzymes: pectin lyase, polygalacturonase, pectin methylesterase and rhamnogalacturonase. Among pectinolytic enzymes, pectin lyase is the most important in depolymerization of pectin, since it cleaves internal glycosidic bonds of highly methylated pectins.</text>
</comment>
<evidence type="ECO:0000256" key="6">
    <source>
        <dbReference type="ARBA" id="ARBA00039082"/>
    </source>
</evidence>
<dbReference type="GO" id="GO:0000272">
    <property type="term" value="P:polysaccharide catabolic process"/>
    <property type="evidence" value="ECO:0007669"/>
    <property type="project" value="UniProtKB-KW"/>
</dbReference>
<dbReference type="PANTHER" id="PTHR31683">
    <property type="entry name" value="PECTATE LYASE 18-RELATED"/>
    <property type="match status" value="1"/>
</dbReference>
<dbReference type="EMBL" id="CP000155">
    <property type="protein sequence ID" value="ABC29927.1"/>
    <property type="molecule type" value="Genomic_DNA"/>
</dbReference>
<evidence type="ECO:0000259" key="9">
    <source>
        <dbReference type="SMART" id="SM00458"/>
    </source>
</evidence>
<comment type="similarity">
    <text evidence="7">Belongs to the polysaccharide lyase 1 family.</text>
</comment>
<dbReference type="CAZy" id="CBM13">
    <property type="family name" value="Carbohydrate-Binding Module Family 13"/>
</dbReference>
<dbReference type="InterPro" id="IPR012334">
    <property type="entry name" value="Pectin_lyas_fold"/>
</dbReference>
<dbReference type="Gene3D" id="2.80.10.50">
    <property type="match status" value="1"/>
</dbReference>
<protein>
    <recommendedName>
        <fullName evidence="6">pectin lyase</fullName>
        <ecNumber evidence="6">4.2.2.10</ecNumber>
    </recommendedName>
</protein>
<dbReference type="Proteomes" id="UP000000238">
    <property type="component" value="Chromosome"/>
</dbReference>
<keyword evidence="7" id="KW-0119">Carbohydrate metabolism</keyword>
<organism evidence="11 12">
    <name type="scientific">Hahella chejuensis (strain KCTC 2396)</name>
    <dbReference type="NCBI Taxonomy" id="349521"/>
    <lineage>
        <taxon>Bacteria</taxon>
        <taxon>Pseudomonadati</taxon>
        <taxon>Pseudomonadota</taxon>
        <taxon>Gammaproteobacteria</taxon>
        <taxon>Oceanospirillales</taxon>
        <taxon>Hahellaceae</taxon>
        <taxon>Hahella</taxon>
    </lineage>
</organism>
<reference evidence="11 12" key="1">
    <citation type="journal article" date="2005" name="Nucleic Acids Res.">
        <title>Genomic blueprint of Hahella chejuensis, a marine microbe producing an algicidal agent.</title>
        <authorList>
            <person name="Jeong H."/>
            <person name="Yim J.H."/>
            <person name="Lee C."/>
            <person name="Choi S.-H."/>
            <person name="Park Y.K."/>
            <person name="Yoon S.H."/>
            <person name="Hur C.-G."/>
            <person name="Kang H.-Y."/>
            <person name="Kim D."/>
            <person name="Lee H.H."/>
            <person name="Park K.H."/>
            <person name="Park S.-H."/>
            <person name="Park H.-S."/>
            <person name="Lee H.K."/>
            <person name="Oh T.K."/>
            <person name="Kim J.F."/>
        </authorList>
    </citation>
    <scope>NUCLEOTIDE SEQUENCE [LARGE SCALE GENOMIC DNA]</scope>
    <source>
        <strain evidence="11 12">KCTC 2396</strain>
    </source>
</reference>
<evidence type="ECO:0000256" key="3">
    <source>
        <dbReference type="ARBA" id="ARBA00023239"/>
    </source>
</evidence>
<dbReference type="SUPFAM" id="SSF50370">
    <property type="entry name" value="Ricin B-like lectins"/>
    <property type="match status" value="1"/>
</dbReference>
<evidence type="ECO:0000256" key="1">
    <source>
        <dbReference type="ARBA" id="ARBA00023157"/>
    </source>
</evidence>
<evidence type="ECO:0000256" key="8">
    <source>
        <dbReference type="SAM" id="SignalP"/>
    </source>
</evidence>
<dbReference type="InterPro" id="IPR011050">
    <property type="entry name" value="Pectin_lyase_fold/virulence"/>
</dbReference>
<dbReference type="InterPro" id="IPR045032">
    <property type="entry name" value="PEL"/>
</dbReference>
<dbReference type="SMART" id="SM00458">
    <property type="entry name" value="RICIN"/>
    <property type="match status" value="1"/>
</dbReference>
<dbReference type="GO" id="GO:0005576">
    <property type="term" value="C:extracellular region"/>
    <property type="evidence" value="ECO:0007669"/>
    <property type="project" value="UniProtKB-SubCell"/>
</dbReference>
<dbReference type="GO" id="GO:0030570">
    <property type="term" value="F:pectate lyase activity"/>
    <property type="evidence" value="ECO:0007669"/>
    <property type="project" value="InterPro"/>
</dbReference>
<accession>Q2SHE7</accession>
<comment type="catalytic activity">
    <reaction evidence="4">
        <text>Eliminative cleavage of (1-&gt;4)-alpha-D-galacturonan methyl ester to give oligosaccharides with 4-deoxy-6-O-methyl-alpha-D-galact-4-enuronosyl groups at their non-reducing ends.</text>
        <dbReference type="EC" id="4.2.2.10"/>
    </reaction>
</comment>
<evidence type="ECO:0000256" key="7">
    <source>
        <dbReference type="RuleBase" id="RU361173"/>
    </source>
</evidence>
<feature type="chain" id="PRO_5004215469" description="pectin lyase" evidence="8">
    <location>
        <begin position="31"/>
        <end position="523"/>
    </location>
</feature>
<evidence type="ECO:0000313" key="12">
    <source>
        <dbReference type="Proteomes" id="UP000000238"/>
    </source>
</evidence>
<dbReference type="CDD" id="cd00161">
    <property type="entry name" value="beta-trefoil_Ricin-like"/>
    <property type="match status" value="1"/>
</dbReference>
<evidence type="ECO:0000313" key="11">
    <source>
        <dbReference type="EMBL" id="ABC29927.1"/>
    </source>
</evidence>
<sequence>MNMKTHRIGFCVVSLSLLAGTLLSPSYAEAANCEATPISGKTYSIVNRETGLVLDISGYSKADGAAVVQWRAKGSANQKFRVTDVGGGALKIEAIHSNLALDVLYLAQHDNAELIQWPYWGGLNQQWSLVKSSTGGYSIRARHTEKALTAQSRDMGARIVQSADIGSGLQRWYFNPVDGECSQASGFAGQKGADGLAATTGGAGGATVVAANCQTLTTALTSEGAKTVIVPDNTAIDCRTPVRKVSACAMTCPSYQDQNKTFYRVPVGSQTCTELGGATNDTVSVNRDESRIHIKSDKTLMGQGANSRIIGATLIINGVKNIIVKNLTIEGVNPHLVEAGDGITIENASHIWVDHIRTRMISDGHIDIRNSRNLTLSWNHFDGYNPYVCGNQHHYTMLAQDSQVTIDHNFWDRASGRNPKLYGWDTRAHIYNNYWNNITYFSISTSNGAQGLIQNNHFENARSPHWNESGYMSASGNVYTSSSATDPKRDEGDSVFYDIDMYPYKLDSAANLPSVLKSQTGPR</sequence>
<dbReference type="GO" id="GO:0047490">
    <property type="term" value="F:pectin lyase activity"/>
    <property type="evidence" value="ECO:0007669"/>
    <property type="project" value="UniProtKB-EC"/>
</dbReference>
<keyword evidence="2" id="KW-0325">Glycoprotein</keyword>
<evidence type="ECO:0000259" key="10">
    <source>
        <dbReference type="SMART" id="SM00656"/>
    </source>
</evidence>
<dbReference type="PANTHER" id="PTHR31683:SF67">
    <property type="entry name" value="PECTIN LYASE F-RELATED"/>
    <property type="match status" value="1"/>
</dbReference>
<keyword evidence="12" id="KW-1185">Reference proteome</keyword>
<keyword evidence="1" id="KW-1015">Disulfide bond</keyword>
<keyword evidence="3 7" id="KW-0456">Lyase</keyword>
<dbReference type="SMART" id="SM00656">
    <property type="entry name" value="Amb_all"/>
    <property type="match status" value="1"/>
</dbReference>
<dbReference type="eggNOG" id="COG3866">
    <property type="taxonomic scope" value="Bacteria"/>
</dbReference>
<proteinExistence type="inferred from homology"/>
<dbReference type="SUPFAM" id="SSF51126">
    <property type="entry name" value="Pectin lyase-like"/>
    <property type="match status" value="1"/>
</dbReference>
<dbReference type="Pfam" id="PF14200">
    <property type="entry name" value="RicinB_lectin_2"/>
    <property type="match status" value="1"/>
</dbReference>
<dbReference type="InterPro" id="IPR000772">
    <property type="entry name" value="Ricin_B_lectin"/>
</dbReference>
<keyword evidence="7" id="KW-0964">Secreted</keyword>
<dbReference type="CAZy" id="PL1">
    <property type="family name" value="Polysaccharide Lyase Family 1"/>
</dbReference>
<dbReference type="STRING" id="349521.HCH_03164"/>
<feature type="domain" description="Pectate lyase" evidence="10">
    <location>
        <begin position="245"/>
        <end position="464"/>
    </location>
</feature>
<keyword evidence="7" id="KW-0624">Polysaccharide degradation</keyword>
<gene>
    <name evidence="11" type="ordered locus">HCH_03164</name>
</gene>
<dbReference type="KEGG" id="hch:HCH_03164"/>
<feature type="signal peptide" evidence="8">
    <location>
        <begin position="1"/>
        <end position="30"/>
    </location>
</feature>
<dbReference type="Pfam" id="PF00544">
    <property type="entry name" value="Pectate_lyase_4"/>
    <property type="match status" value="1"/>
</dbReference>